<protein>
    <recommendedName>
        <fullName evidence="2">B box-type domain-containing protein</fullName>
    </recommendedName>
</protein>
<accession>A0A6J8DMU9</accession>
<dbReference type="AlphaFoldDB" id="A0A6J8DMU9"/>
<dbReference type="PANTHER" id="PTHR25462">
    <property type="entry name" value="BONUS, ISOFORM C-RELATED"/>
    <property type="match status" value="1"/>
</dbReference>
<dbReference type="SUPFAM" id="SSF57845">
    <property type="entry name" value="B-box zinc-binding domain"/>
    <property type="match status" value="1"/>
</dbReference>
<dbReference type="InterPro" id="IPR047153">
    <property type="entry name" value="TRIM45/56/19-like"/>
</dbReference>
<dbReference type="CDD" id="cd19757">
    <property type="entry name" value="Bbox1"/>
    <property type="match status" value="1"/>
</dbReference>
<reference evidence="3 4" key="1">
    <citation type="submission" date="2020-06" db="EMBL/GenBank/DDBJ databases">
        <authorList>
            <person name="Li R."/>
            <person name="Bekaert M."/>
        </authorList>
    </citation>
    <scope>NUCLEOTIDE SEQUENCE [LARGE SCALE GENOMIC DNA]</scope>
    <source>
        <strain evidence="4">wild</strain>
    </source>
</reference>
<dbReference type="EMBL" id="CACVKT020007629">
    <property type="protein sequence ID" value="CAC5409067.1"/>
    <property type="molecule type" value="Genomic_DNA"/>
</dbReference>
<dbReference type="Gene3D" id="3.30.160.60">
    <property type="entry name" value="Classic Zinc Finger"/>
    <property type="match status" value="1"/>
</dbReference>
<feature type="domain" description="B box-type" evidence="2">
    <location>
        <begin position="71"/>
        <end position="111"/>
    </location>
</feature>
<evidence type="ECO:0000259" key="2">
    <source>
        <dbReference type="PROSITE" id="PS50119"/>
    </source>
</evidence>
<evidence type="ECO:0000313" key="4">
    <source>
        <dbReference type="Proteomes" id="UP000507470"/>
    </source>
</evidence>
<dbReference type="Proteomes" id="UP000507470">
    <property type="component" value="Unassembled WGS sequence"/>
</dbReference>
<keyword evidence="1" id="KW-0863">Zinc-finger</keyword>
<evidence type="ECO:0000313" key="3">
    <source>
        <dbReference type="EMBL" id="CAC5409067.1"/>
    </source>
</evidence>
<proteinExistence type="predicted"/>
<keyword evidence="4" id="KW-1185">Reference proteome</keyword>
<dbReference type="GO" id="GO:0008270">
    <property type="term" value="F:zinc ion binding"/>
    <property type="evidence" value="ECO:0007669"/>
    <property type="project" value="UniProtKB-KW"/>
</dbReference>
<keyword evidence="1" id="KW-0862">Zinc</keyword>
<keyword evidence="1" id="KW-0479">Metal-binding</keyword>
<name>A0A6J8DMU9_MYTCO</name>
<dbReference type="InterPro" id="IPR000315">
    <property type="entry name" value="Znf_B-box"/>
</dbReference>
<dbReference type="SMART" id="SM00336">
    <property type="entry name" value="BBOX"/>
    <property type="match status" value="2"/>
</dbReference>
<gene>
    <name evidence="3" type="ORF">MCOR_42398</name>
</gene>
<dbReference type="PANTHER" id="PTHR25462:SF296">
    <property type="entry name" value="MEIOTIC P26, ISOFORM F"/>
    <property type="match status" value="1"/>
</dbReference>
<organism evidence="3 4">
    <name type="scientific">Mytilus coruscus</name>
    <name type="common">Sea mussel</name>
    <dbReference type="NCBI Taxonomy" id="42192"/>
    <lineage>
        <taxon>Eukaryota</taxon>
        <taxon>Metazoa</taxon>
        <taxon>Spiralia</taxon>
        <taxon>Lophotrochozoa</taxon>
        <taxon>Mollusca</taxon>
        <taxon>Bivalvia</taxon>
        <taxon>Autobranchia</taxon>
        <taxon>Pteriomorphia</taxon>
        <taxon>Mytilida</taxon>
        <taxon>Mytiloidea</taxon>
        <taxon>Mytilidae</taxon>
        <taxon>Mytilinae</taxon>
        <taxon>Mytilus</taxon>
    </lineage>
</organism>
<dbReference type="OrthoDB" id="6048873at2759"/>
<sequence length="397" mass="46394">MVTCNEEKTTDCEITCQMCDEIVVHSRCVDCDQNICRMCHEYHLRNKTFRNHKLIEKVNSEMHVDRYQITQKDEQCREHEKIYLFYCKSCNLPICDACTKFKHACHKIEEFEYTVNNMISTLTSLVINLKSKIPFMDNIIQNAKEEERKYCTHIKQTKTELQSVASNLKELMCKSIDKILSESINDLESLSKADKKIIQTDIEESELNRIAMIKLIKTMEGTIRCGVPSKIVRYSGALSRQSIMYDEHFSQFEMKLSIPKFHAGTFSHHQMRDYFGKIKREEITTVLTKTQLPSFQIHVFGNTLKMKKVMNFLNESGMRSDMTCKSEYVMRSDMSEFGMRSIMSIGDSHVYATHLRYIQSPRKDGGSYYDASVLKFDLNGQKSRNRALYKRMEADLQ</sequence>
<dbReference type="PROSITE" id="PS50119">
    <property type="entry name" value="ZF_BBOX"/>
    <property type="match status" value="2"/>
</dbReference>
<evidence type="ECO:0000256" key="1">
    <source>
        <dbReference type="PROSITE-ProRule" id="PRU00024"/>
    </source>
</evidence>
<feature type="domain" description="B box-type" evidence="2">
    <location>
        <begin position="11"/>
        <end position="57"/>
    </location>
</feature>